<name>A0A6L2J8A1_TANCI</name>
<feature type="compositionally biased region" description="Basic and acidic residues" evidence="1">
    <location>
        <begin position="276"/>
        <end position="293"/>
    </location>
</feature>
<reference evidence="2" key="1">
    <citation type="journal article" date="2019" name="Sci. Rep.">
        <title>Draft genome of Tanacetum cinerariifolium, the natural source of mosquito coil.</title>
        <authorList>
            <person name="Yamashiro T."/>
            <person name="Shiraishi A."/>
            <person name="Satake H."/>
            <person name="Nakayama K."/>
        </authorList>
    </citation>
    <scope>NUCLEOTIDE SEQUENCE</scope>
</reference>
<evidence type="ECO:0000256" key="1">
    <source>
        <dbReference type="SAM" id="MobiDB-lite"/>
    </source>
</evidence>
<accession>A0A6L2J8A1</accession>
<dbReference type="AlphaFoldDB" id="A0A6L2J8A1"/>
<organism evidence="2">
    <name type="scientific">Tanacetum cinerariifolium</name>
    <name type="common">Dalmatian daisy</name>
    <name type="synonym">Chrysanthemum cinerariifolium</name>
    <dbReference type="NCBI Taxonomy" id="118510"/>
    <lineage>
        <taxon>Eukaryota</taxon>
        <taxon>Viridiplantae</taxon>
        <taxon>Streptophyta</taxon>
        <taxon>Embryophyta</taxon>
        <taxon>Tracheophyta</taxon>
        <taxon>Spermatophyta</taxon>
        <taxon>Magnoliopsida</taxon>
        <taxon>eudicotyledons</taxon>
        <taxon>Gunneridae</taxon>
        <taxon>Pentapetalae</taxon>
        <taxon>asterids</taxon>
        <taxon>campanulids</taxon>
        <taxon>Asterales</taxon>
        <taxon>Asteraceae</taxon>
        <taxon>Asteroideae</taxon>
        <taxon>Anthemideae</taxon>
        <taxon>Anthemidinae</taxon>
        <taxon>Tanacetum</taxon>
    </lineage>
</organism>
<dbReference type="EMBL" id="BKCJ010000432">
    <property type="protein sequence ID" value="GEU33151.1"/>
    <property type="molecule type" value="Genomic_DNA"/>
</dbReference>
<gene>
    <name evidence="2" type="ORF">Tci_005129</name>
</gene>
<proteinExistence type="predicted"/>
<comment type="caution">
    <text evidence="2">The sequence shown here is derived from an EMBL/GenBank/DDBJ whole genome shotgun (WGS) entry which is preliminary data.</text>
</comment>
<sequence length="480" mass="54052">MFNPSPDAGTDTIFESTPRVDVPVTTTVVPLLVTTPTLPPPIMSQVQQAPAPTPTTAPSTSLHDLPNFGSLFGFDHRLKTLETNFSKFMQTNQFAGAVSSILGIVDRYIDHRLNEAIKVAVQIQSDRLRDEAQAENEDFLNKIDENIQKIIKEQVKEQVKVQVSKILRKIEKTVNEQLEAEVLTRSSNSSKTSYAMAADLSELELKKILIEKMESNKSIHRLDEQRNLYKALVDAYECDKIILDTYRDTVTLKKRRDDTDKDEEPSAGSDRGSKRRREEKEPESTSAPKEKVSKTTGKSIEGSKSHPKTASKSAPTEEPMQTTQDLEEPLHQEFEKGAADDQPIAKASQHLEWFQKQKKPPTPDRAWNKTLPTTHESIQPWISDLAKQADSRASFNELMDTHVDLSAFLMNQLNADTLTPELLAGPTYELMKGSCKSLVELEFFLEEVYQATTDQLDRNNPEGQQYPHNLLKPLPLIPNS</sequence>
<evidence type="ECO:0000313" key="2">
    <source>
        <dbReference type="EMBL" id="GEU33151.1"/>
    </source>
</evidence>
<feature type="compositionally biased region" description="Polar residues" evidence="1">
    <location>
        <begin position="308"/>
        <end position="324"/>
    </location>
</feature>
<protein>
    <submittedName>
        <fullName evidence="2">Uncharacterized protein</fullName>
    </submittedName>
</protein>
<feature type="region of interest" description="Disordered" evidence="1">
    <location>
        <begin position="255"/>
        <end position="325"/>
    </location>
</feature>